<dbReference type="AlphaFoldDB" id="A0A150MPX0"/>
<organism evidence="1 2">
    <name type="scientific">Parageobacillus toebii</name>
    <dbReference type="NCBI Taxonomy" id="153151"/>
    <lineage>
        <taxon>Bacteria</taxon>
        <taxon>Bacillati</taxon>
        <taxon>Bacillota</taxon>
        <taxon>Bacilli</taxon>
        <taxon>Bacillales</taxon>
        <taxon>Anoxybacillaceae</taxon>
        <taxon>Parageobacillus</taxon>
    </lineage>
</organism>
<comment type="caution">
    <text evidence="1">The sequence shown here is derived from an EMBL/GenBank/DDBJ whole genome shotgun (WGS) entry which is preliminary data.</text>
</comment>
<reference evidence="1 2" key="1">
    <citation type="submission" date="2016-01" db="EMBL/GenBank/DDBJ databases">
        <title>Draft Genome Sequences of Seven Thermophilic Sporeformers Isolated from Foods.</title>
        <authorList>
            <person name="Berendsen E.M."/>
            <person name="Wells-Bennik M.H."/>
            <person name="Krawcyk A.O."/>
            <person name="De Jong A."/>
            <person name="Holsappel S."/>
            <person name="Eijlander R.T."/>
            <person name="Kuipers O.P."/>
        </authorList>
    </citation>
    <scope>NUCLEOTIDE SEQUENCE [LARGE SCALE GENOMIC DNA]</scope>
    <source>
        <strain evidence="1 2">B4110</strain>
    </source>
</reference>
<protein>
    <submittedName>
        <fullName evidence="1">Uncharacterized protein</fullName>
    </submittedName>
</protein>
<dbReference type="Proteomes" id="UP000075324">
    <property type="component" value="Unassembled WGS sequence"/>
</dbReference>
<evidence type="ECO:0000313" key="1">
    <source>
        <dbReference type="EMBL" id="KYD26508.1"/>
    </source>
</evidence>
<proteinExistence type="predicted"/>
<gene>
    <name evidence="1" type="ORF">B4110_0317</name>
</gene>
<name>A0A150MPX0_9BACL</name>
<accession>A0A150MPX0</accession>
<sequence>MSILNRETHGEQIIVRWRFHSRKWQKKLAHVGILIQT</sequence>
<evidence type="ECO:0000313" key="2">
    <source>
        <dbReference type="Proteomes" id="UP000075324"/>
    </source>
</evidence>
<dbReference type="EMBL" id="LQYW01000120">
    <property type="protein sequence ID" value="KYD26508.1"/>
    <property type="molecule type" value="Genomic_DNA"/>
</dbReference>